<evidence type="ECO:0000256" key="2">
    <source>
        <dbReference type="ARBA" id="ARBA00004851"/>
    </source>
</evidence>
<keyword evidence="8 11" id="KW-0119">Carbohydrate metabolism</keyword>
<comment type="pathway">
    <text evidence="2 11 12">Glycan degradation; xylan degradation.</text>
</comment>
<keyword evidence="10 11" id="KW-0624">Polysaccharide degradation</keyword>
<dbReference type="InterPro" id="IPR013320">
    <property type="entry name" value="ConA-like_dom_sf"/>
</dbReference>
<dbReference type="PRINTS" id="PR00911">
    <property type="entry name" value="GLHYDRLASE11"/>
</dbReference>
<feature type="active site" description="Proton donor" evidence="11">
    <location>
        <position position="261"/>
    </location>
</feature>
<organism evidence="14 15">
    <name type="scientific">Diaporthe vaccinii</name>
    <dbReference type="NCBI Taxonomy" id="105482"/>
    <lineage>
        <taxon>Eukaryota</taxon>
        <taxon>Fungi</taxon>
        <taxon>Dikarya</taxon>
        <taxon>Ascomycota</taxon>
        <taxon>Pezizomycotina</taxon>
        <taxon>Sordariomycetes</taxon>
        <taxon>Sordariomycetidae</taxon>
        <taxon>Diaporthales</taxon>
        <taxon>Diaporthaceae</taxon>
        <taxon>Diaporthe</taxon>
        <taxon>Diaporthe eres species complex</taxon>
    </lineage>
</organism>
<evidence type="ECO:0000256" key="3">
    <source>
        <dbReference type="ARBA" id="ARBA00007792"/>
    </source>
</evidence>
<keyword evidence="5 11" id="KW-0858">Xylan degradation</keyword>
<keyword evidence="9 11" id="KW-0326">Glycosidase</keyword>
<accession>A0ABR4EDX7</accession>
<dbReference type="EC" id="3.2.1.8" evidence="4 11"/>
<evidence type="ECO:0000256" key="10">
    <source>
        <dbReference type="ARBA" id="ARBA00023326"/>
    </source>
</evidence>
<gene>
    <name evidence="14" type="ORF">FJTKL_12370</name>
</gene>
<keyword evidence="15" id="KW-1185">Reference proteome</keyword>
<evidence type="ECO:0000259" key="13">
    <source>
        <dbReference type="PROSITE" id="PS51761"/>
    </source>
</evidence>
<dbReference type="SUPFAM" id="SSF49899">
    <property type="entry name" value="Concanavalin A-like lectins/glucanases"/>
    <property type="match status" value="1"/>
</dbReference>
<dbReference type="PANTHER" id="PTHR46828:SF2">
    <property type="entry name" value="ENDO-1,4-BETA-XYLANASE A-RELATED"/>
    <property type="match status" value="1"/>
</dbReference>
<reference evidence="14 15" key="1">
    <citation type="submission" date="2024-03" db="EMBL/GenBank/DDBJ databases">
        <title>A high-quality draft genome sequence of Diaporthe vaccinii, a causative agent of upright dieback and viscid rot disease in cranberry plants.</title>
        <authorList>
            <person name="Sarrasin M."/>
            <person name="Lang B.F."/>
            <person name="Burger G."/>
        </authorList>
    </citation>
    <scope>NUCLEOTIDE SEQUENCE [LARGE SCALE GENOMIC DNA]</scope>
    <source>
        <strain evidence="14 15">IS7</strain>
    </source>
</reference>
<evidence type="ECO:0000313" key="15">
    <source>
        <dbReference type="Proteomes" id="UP001600888"/>
    </source>
</evidence>
<evidence type="ECO:0000256" key="5">
    <source>
        <dbReference type="ARBA" id="ARBA00022651"/>
    </source>
</evidence>
<proteinExistence type="inferred from homology"/>
<sequence>MGIIHDQDVHRRCWVEYKRHCFPTILGPDRHPILQLSKQPHSIQHTHLPFKMLIKSFLALVAATGAIAAPAVDGASSFQQLVDRSTPTGTGTNNGFFYSFYNSGADSTVTYNNKAAGEFSVDWSNCDNFVAGKGWKTGSDRSIKYSGTWNAAKVNSYVSVYGWTTSPLVEYYIVESFGDYNPSSGASKISSVTTDGDTYDIYKTQRVNQPSIQGTATFDQYWSVRRNHRVGGTVTVKNHFDAWSKAGLTLGSHDYQILAVEGYKSSGSADITVSAA</sequence>
<dbReference type="Proteomes" id="UP001600888">
    <property type="component" value="Unassembled WGS sequence"/>
</dbReference>
<name>A0ABR4EDX7_9PEZI</name>
<dbReference type="InterPro" id="IPR033123">
    <property type="entry name" value="GH11_dom"/>
</dbReference>
<keyword evidence="7 11" id="KW-0378">Hydrolase</keyword>
<keyword evidence="6" id="KW-0732">Signal</keyword>
<dbReference type="InterPro" id="IPR013319">
    <property type="entry name" value="GH11/12"/>
</dbReference>
<dbReference type="PROSITE" id="PS51761">
    <property type="entry name" value="GH11_3"/>
    <property type="match status" value="1"/>
</dbReference>
<comment type="caution">
    <text evidence="14">The sequence shown here is derived from an EMBL/GenBank/DDBJ whole genome shotgun (WGS) entry which is preliminary data.</text>
</comment>
<feature type="domain" description="GH11" evidence="13">
    <location>
        <begin position="84"/>
        <end position="274"/>
    </location>
</feature>
<dbReference type="InterPro" id="IPR018208">
    <property type="entry name" value="GH11_AS_1"/>
</dbReference>
<evidence type="ECO:0000256" key="12">
    <source>
        <dbReference type="RuleBase" id="RU362015"/>
    </source>
</evidence>
<evidence type="ECO:0000256" key="7">
    <source>
        <dbReference type="ARBA" id="ARBA00022801"/>
    </source>
</evidence>
<evidence type="ECO:0000256" key="8">
    <source>
        <dbReference type="ARBA" id="ARBA00023277"/>
    </source>
</evidence>
<evidence type="ECO:0000313" key="14">
    <source>
        <dbReference type="EMBL" id="KAL2280657.1"/>
    </source>
</evidence>
<dbReference type="Gene3D" id="2.60.120.180">
    <property type="match status" value="1"/>
</dbReference>
<feature type="active site" description="Nucleophile" evidence="11">
    <location>
        <position position="170"/>
    </location>
</feature>
<dbReference type="InterPro" id="IPR001137">
    <property type="entry name" value="Glyco_hydro_11"/>
</dbReference>
<evidence type="ECO:0000256" key="1">
    <source>
        <dbReference type="ARBA" id="ARBA00000681"/>
    </source>
</evidence>
<evidence type="ECO:0000256" key="6">
    <source>
        <dbReference type="ARBA" id="ARBA00022729"/>
    </source>
</evidence>
<dbReference type="PROSITE" id="PS00776">
    <property type="entry name" value="GH11_1"/>
    <property type="match status" value="1"/>
</dbReference>
<dbReference type="EMBL" id="JBAWTH010000064">
    <property type="protein sequence ID" value="KAL2280657.1"/>
    <property type="molecule type" value="Genomic_DNA"/>
</dbReference>
<comment type="similarity">
    <text evidence="3 11 12">Belongs to the glycosyl hydrolase 11 (cellulase G) family.</text>
</comment>
<evidence type="ECO:0000256" key="9">
    <source>
        <dbReference type="ARBA" id="ARBA00023295"/>
    </source>
</evidence>
<evidence type="ECO:0000256" key="11">
    <source>
        <dbReference type="PROSITE-ProRule" id="PRU01097"/>
    </source>
</evidence>
<comment type="catalytic activity">
    <reaction evidence="1 11 12">
        <text>Endohydrolysis of (1-&gt;4)-beta-D-xylosidic linkages in xylans.</text>
        <dbReference type="EC" id="3.2.1.8"/>
    </reaction>
</comment>
<dbReference type="PANTHER" id="PTHR46828">
    <property type="entry name" value="ENDO-1,4-BETA-XYLANASE A-RELATED"/>
    <property type="match status" value="1"/>
</dbReference>
<evidence type="ECO:0000256" key="4">
    <source>
        <dbReference type="ARBA" id="ARBA00012590"/>
    </source>
</evidence>
<dbReference type="Pfam" id="PF00457">
    <property type="entry name" value="Glyco_hydro_11"/>
    <property type="match status" value="1"/>
</dbReference>
<protein>
    <recommendedName>
        <fullName evidence="4 11">Endo-1,4-beta-xylanase</fullName>
        <ecNumber evidence="4 11">3.2.1.8</ecNumber>
    </recommendedName>
</protein>